<keyword evidence="1" id="KW-0472">Membrane</keyword>
<organism evidence="2 3">
    <name type="scientific">Luteibacter rhizovicinus DSM 16549</name>
    <dbReference type="NCBI Taxonomy" id="1440763"/>
    <lineage>
        <taxon>Bacteria</taxon>
        <taxon>Pseudomonadati</taxon>
        <taxon>Pseudomonadota</taxon>
        <taxon>Gammaproteobacteria</taxon>
        <taxon>Lysobacterales</taxon>
        <taxon>Rhodanobacteraceae</taxon>
        <taxon>Luteibacter</taxon>
    </lineage>
</organism>
<reference evidence="3" key="1">
    <citation type="submission" date="2016-09" db="EMBL/GenBank/DDBJ databases">
        <authorList>
            <person name="Lysoe E."/>
        </authorList>
    </citation>
    <scope>NUCLEOTIDE SEQUENCE [LARGE SCALE GENOMIC DNA]</scope>
    <source>
        <strain evidence="3">LJ96T</strain>
    </source>
</reference>
<feature type="transmembrane region" description="Helical" evidence="1">
    <location>
        <begin position="48"/>
        <end position="70"/>
    </location>
</feature>
<protein>
    <recommendedName>
        <fullName evidence="4">Iron uptake protein</fullName>
    </recommendedName>
</protein>
<dbReference type="OrthoDB" id="1684279at2"/>
<keyword evidence="1" id="KW-1133">Transmembrane helix</keyword>
<sequence>MRGTSPPVPRRGHGATIARIALAIVGGYVTVSLWTFLLGRLIPGDRPGAGFTATMLSFLLYAGCFVWVFGAKRVGRTALAMTALSAIAALGIALT</sequence>
<evidence type="ECO:0008006" key="4">
    <source>
        <dbReference type="Google" id="ProtNLM"/>
    </source>
</evidence>
<evidence type="ECO:0000313" key="3">
    <source>
        <dbReference type="Proteomes" id="UP000182987"/>
    </source>
</evidence>
<keyword evidence="3" id="KW-1185">Reference proteome</keyword>
<accession>A0A1L3ERP1</accession>
<proteinExistence type="predicted"/>
<dbReference type="EMBL" id="CP017480">
    <property type="protein sequence ID" value="APG03700.1"/>
    <property type="molecule type" value="Genomic_DNA"/>
</dbReference>
<feature type="transmembrane region" description="Helical" evidence="1">
    <location>
        <begin position="20"/>
        <end position="42"/>
    </location>
</feature>
<dbReference type="AlphaFoldDB" id="A0A1L3ERP1"/>
<dbReference type="RefSeq" id="WP_046965920.1">
    <property type="nucleotide sequence ID" value="NZ_CP017480.1"/>
</dbReference>
<evidence type="ECO:0000256" key="1">
    <source>
        <dbReference type="SAM" id="Phobius"/>
    </source>
</evidence>
<dbReference type="STRING" id="1440763.BJI69_07120"/>
<keyword evidence="1" id="KW-0812">Transmembrane</keyword>
<evidence type="ECO:0000313" key="2">
    <source>
        <dbReference type="EMBL" id="APG03700.1"/>
    </source>
</evidence>
<dbReference type="KEGG" id="lrz:BJI69_07120"/>
<gene>
    <name evidence="2" type="ORF">BJI69_07120</name>
</gene>
<feature type="transmembrane region" description="Helical" evidence="1">
    <location>
        <begin position="77"/>
        <end position="94"/>
    </location>
</feature>
<dbReference type="Proteomes" id="UP000182987">
    <property type="component" value="Chromosome"/>
</dbReference>
<name>A0A1L3ERP1_9GAMM</name>